<dbReference type="InterPro" id="IPR012910">
    <property type="entry name" value="Plug_dom"/>
</dbReference>
<dbReference type="PROSITE" id="PS52016">
    <property type="entry name" value="TONB_DEPENDENT_REC_3"/>
    <property type="match status" value="1"/>
</dbReference>
<dbReference type="Proteomes" id="UP000192980">
    <property type="component" value="Unassembled WGS sequence"/>
</dbReference>
<accession>A0A1X7HW82</accession>
<dbReference type="SUPFAM" id="SSF56935">
    <property type="entry name" value="Porins"/>
    <property type="match status" value="1"/>
</dbReference>
<feature type="signal peptide" evidence="13">
    <location>
        <begin position="1"/>
        <end position="26"/>
    </location>
</feature>
<name>A0A1X7HW82_9SPHI</name>
<organism evidence="16 17">
    <name type="scientific">Sphingobacterium psychroaquaticum</name>
    <dbReference type="NCBI Taxonomy" id="561061"/>
    <lineage>
        <taxon>Bacteria</taxon>
        <taxon>Pseudomonadati</taxon>
        <taxon>Bacteroidota</taxon>
        <taxon>Sphingobacteriia</taxon>
        <taxon>Sphingobacteriales</taxon>
        <taxon>Sphingobacteriaceae</taxon>
        <taxon>Sphingobacterium</taxon>
    </lineage>
</organism>
<protein>
    <submittedName>
        <fullName evidence="16">Iron complex outermembrane recepter protein</fullName>
    </submittedName>
</protein>
<keyword evidence="3 11" id="KW-1134">Transmembrane beta strand</keyword>
<evidence type="ECO:0000256" key="3">
    <source>
        <dbReference type="ARBA" id="ARBA00022452"/>
    </source>
</evidence>
<evidence type="ECO:0000256" key="5">
    <source>
        <dbReference type="ARBA" id="ARBA00022692"/>
    </source>
</evidence>
<dbReference type="Pfam" id="PF07715">
    <property type="entry name" value="Plug"/>
    <property type="match status" value="1"/>
</dbReference>
<evidence type="ECO:0000313" key="16">
    <source>
        <dbReference type="EMBL" id="SMG06236.1"/>
    </source>
</evidence>
<dbReference type="GO" id="GO:0006826">
    <property type="term" value="P:iron ion transport"/>
    <property type="evidence" value="ECO:0007669"/>
    <property type="project" value="UniProtKB-KW"/>
</dbReference>
<evidence type="ECO:0000256" key="8">
    <source>
        <dbReference type="ARBA" id="ARBA00023077"/>
    </source>
</evidence>
<evidence type="ECO:0000256" key="13">
    <source>
        <dbReference type="SAM" id="SignalP"/>
    </source>
</evidence>
<sequence length="691" mass="76993">MHRTLRFALLLTAVSSIPFVCAQAQADTTRIKSVEVQAYFSKQPLLGLTSSASAISGEQVERQQTITLLPALNTVAGLRMEERSPGSYRLALRGSMIRSPFGVRNVKIYMDEFPLTDAGGNTYLNLIDPLGVASIHILKGPDGSLYGANSGGVVRLQPKGFDVQENQMQLNVTGGAYGLFQEQLSIQHKANERYNFSFDQAFVRSDGYRENSSLNKKAFQTAHQWRYSPQAELRVFALYSDLGYRTPGGLTAAQMAENPRQARPAAGATPGAREQQAGIYNKTFYGGVAHQWQLSDKLTHHVSVFGSTTDFENPFMTNYEVRDERNLGMRTFVSYVGRDQGSVQWEMQLGFEGQKGWNKINNYDNNKGVQGAEQAKDKLDNNQYSFFYRAMAKFYNRWTVEGSLGLNKASIAYEQLFPTVANGTGDIEFDAIWMPRLASSFLLTNNLALRASISKGYSTPTIAEVRSSDKQVNTALDAETGTNYETGIRWESRNRRFMADLAFYSYQMDNGIIRQLDANGADFYVNAGKMDQKGIEASVNVHILKPQTHGWMRDLTYQGAVARQFYKFERYELAGKDYSGNKVTAVPDWTVANTLSASFAQGVFIHLLHNHVSSMPLNDANTVEAKKYDLLQVKAGVTLPLQGKLGIQLFVGADNLLNEKYSLGNDINAFGNRFFNPSPTRNFYGGVKLML</sequence>
<dbReference type="InterPro" id="IPR037066">
    <property type="entry name" value="Plug_dom_sf"/>
</dbReference>
<feature type="chain" id="PRO_5013050017" evidence="13">
    <location>
        <begin position="27"/>
        <end position="691"/>
    </location>
</feature>
<dbReference type="Pfam" id="PF00593">
    <property type="entry name" value="TonB_dep_Rec_b-barrel"/>
    <property type="match status" value="1"/>
</dbReference>
<comment type="similarity">
    <text evidence="11 12">Belongs to the TonB-dependent receptor family.</text>
</comment>
<dbReference type="InterPro" id="IPR039426">
    <property type="entry name" value="TonB-dep_rcpt-like"/>
</dbReference>
<dbReference type="EMBL" id="FXAU01000001">
    <property type="protein sequence ID" value="SMG06236.1"/>
    <property type="molecule type" value="Genomic_DNA"/>
</dbReference>
<evidence type="ECO:0000256" key="2">
    <source>
        <dbReference type="ARBA" id="ARBA00022448"/>
    </source>
</evidence>
<dbReference type="STRING" id="561061.SAMN05660862_0134"/>
<feature type="domain" description="TonB-dependent receptor plug" evidence="15">
    <location>
        <begin position="48"/>
        <end position="153"/>
    </location>
</feature>
<dbReference type="OrthoDB" id="9782587at2"/>
<evidence type="ECO:0000256" key="1">
    <source>
        <dbReference type="ARBA" id="ARBA00004571"/>
    </source>
</evidence>
<evidence type="ECO:0000313" key="17">
    <source>
        <dbReference type="Proteomes" id="UP000192980"/>
    </source>
</evidence>
<evidence type="ECO:0000256" key="11">
    <source>
        <dbReference type="PROSITE-ProRule" id="PRU01360"/>
    </source>
</evidence>
<keyword evidence="2 11" id="KW-0813">Transport</keyword>
<proteinExistence type="inferred from homology"/>
<dbReference type="PANTHER" id="PTHR32552:SF81">
    <property type="entry name" value="TONB-DEPENDENT OUTER MEMBRANE RECEPTOR"/>
    <property type="match status" value="1"/>
</dbReference>
<evidence type="ECO:0000259" key="14">
    <source>
        <dbReference type="Pfam" id="PF00593"/>
    </source>
</evidence>
<dbReference type="InterPro" id="IPR000531">
    <property type="entry name" value="Beta-barrel_TonB"/>
</dbReference>
<evidence type="ECO:0000256" key="9">
    <source>
        <dbReference type="ARBA" id="ARBA00023136"/>
    </source>
</evidence>
<feature type="domain" description="TonB-dependent receptor-like beta-barrel" evidence="14">
    <location>
        <begin position="238"/>
        <end position="656"/>
    </location>
</feature>
<evidence type="ECO:0000256" key="6">
    <source>
        <dbReference type="ARBA" id="ARBA00023004"/>
    </source>
</evidence>
<comment type="subcellular location">
    <subcellularLocation>
        <location evidence="1 11">Cell outer membrane</location>
        <topology evidence="1 11">Multi-pass membrane protein</topology>
    </subcellularLocation>
</comment>
<evidence type="ECO:0000256" key="4">
    <source>
        <dbReference type="ARBA" id="ARBA00022496"/>
    </source>
</evidence>
<reference evidence="16 17" key="1">
    <citation type="submission" date="2017-04" db="EMBL/GenBank/DDBJ databases">
        <authorList>
            <person name="Afonso C.L."/>
            <person name="Miller P.J."/>
            <person name="Scott M.A."/>
            <person name="Spackman E."/>
            <person name="Goraichik I."/>
            <person name="Dimitrov K.M."/>
            <person name="Suarez D.L."/>
            <person name="Swayne D.E."/>
        </authorList>
    </citation>
    <scope>NUCLEOTIDE SEQUENCE [LARGE SCALE GENOMIC DNA]</scope>
    <source>
        <strain evidence="16 17">DSM 22418</strain>
    </source>
</reference>
<keyword evidence="7" id="KW-0406">Ion transport</keyword>
<dbReference type="AlphaFoldDB" id="A0A1X7HW82"/>
<keyword evidence="17" id="KW-1185">Reference proteome</keyword>
<keyword evidence="8 12" id="KW-0798">TonB box</keyword>
<evidence type="ECO:0000259" key="15">
    <source>
        <dbReference type="Pfam" id="PF07715"/>
    </source>
</evidence>
<evidence type="ECO:0000256" key="7">
    <source>
        <dbReference type="ARBA" id="ARBA00023065"/>
    </source>
</evidence>
<keyword evidence="9 11" id="KW-0472">Membrane</keyword>
<dbReference type="GO" id="GO:0009279">
    <property type="term" value="C:cell outer membrane"/>
    <property type="evidence" value="ECO:0007669"/>
    <property type="project" value="UniProtKB-SubCell"/>
</dbReference>
<keyword evidence="6" id="KW-0408">Iron</keyword>
<evidence type="ECO:0000256" key="12">
    <source>
        <dbReference type="RuleBase" id="RU003357"/>
    </source>
</evidence>
<dbReference type="InterPro" id="IPR036942">
    <property type="entry name" value="Beta-barrel_TonB_sf"/>
</dbReference>
<dbReference type="Gene3D" id="2.40.170.20">
    <property type="entry name" value="TonB-dependent receptor, beta-barrel domain"/>
    <property type="match status" value="1"/>
</dbReference>
<keyword evidence="10 11" id="KW-0998">Cell outer membrane</keyword>
<dbReference type="Gene3D" id="2.170.130.10">
    <property type="entry name" value="TonB-dependent receptor, plug domain"/>
    <property type="match status" value="1"/>
</dbReference>
<dbReference type="RefSeq" id="WP_085471116.1">
    <property type="nucleotide sequence ID" value="NZ_FXAU01000001.1"/>
</dbReference>
<keyword evidence="13" id="KW-0732">Signal</keyword>
<keyword evidence="5 11" id="KW-0812">Transmembrane</keyword>
<dbReference type="PANTHER" id="PTHR32552">
    <property type="entry name" value="FERRICHROME IRON RECEPTOR-RELATED"/>
    <property type="match status" value="1"/>
</dbReference>
<keyword evidence="4" id="KW-0410">Iron transport</keyword>
<evidence type="ECO:0000256" key="10">
    <source>
        <dbReference type="ARBA" id="ARBA00023237"/>
    </source>
</evidence>
<gene>
    <name evidence="16" type="ORF">SAMN05660862_0134</name>
</gene>